<dbReference type="EC" id="4.1.-.-" evidence="3"/>
<organism evidence="3 4">
    <name type="scientific">Candidatus Magnetobacterium bavaricum</name>
    <dbReference type="NCBI Taxonomy" id="29290"/>
    <lineage>
        <taxon>Bacteria</taxon>
        <taxon>Pseudomonadati</taxon>
        <taxon>Nitrospirota</taxon>
        <taxon>Thermodesulfovibrionia</taxon>
        <taxon>Thermodesulfovibrionales</taxon>
        <taxon>Candidatus Magnetobacteriaceae</taxon>
        <taxon>Candidatus Magnetobacterium</taxon>
    </lineage>
</organism>
<proteinExistence type="predicted"/>
<keyword evidence="1" id="KW-0479">Metal-binding</keyword>
<feature type="domain" description="HpcH/HpaI aldolase/citrate lyase" evidence="2">
    <location>
        <begin position="9"/>
        <end position="146"/>
    </location>
</feature>
<reference evidence="3 4" key="1">
    <citation type="submission" date="2015-02" db="EMBL/GenBank/DDBJ databases">
        <title>Single-cell genomics of uncultivated deep-branching MTB reveals a conserved set of magnetosome genes.</title>
        <authorList>
            <person name="Kolinko S."/>
            <person name="Richter M."/>
            <person name="Glockner F.O."/>
            <person name="Brachmann A."/>
            <person name="Schuler D."/>
        </authorList>
    </citation>
    <scope>NUCLEOTIDE SEQUENCE [LARGE SCALE GENOMIC DNA]</scope>
    <source>
        <strain evidence="3">TM-1</strain>
    </source>
</reference>
<keyword evidence="3" id="KW-0456">Lyase</keyword>
<dbReference type="InterPro" id="IPR040442">
    <property type="entry name" value="Pyrv_kinase-like_dom_sf"/>
</dbReference>
<dbReference type="GO" id="GO:0046872">
    <property type="term" value="F:metal ion binding"/>
    <property type="evidence" value="ECO:0007669"/>
    <property type="project" value="UniProtKB-KW"/>
</dbReference>
<dbReference type="InterPro" id="IPR015813">
    <property type="entry name" value="Pyrv/PenolPyrv_kinase-like_dom"/>
</dbReference>
<dbReference type="Pfam" id="PF03328">
    <property type="entry name" value="HpcH_HpaI"/>
    <property type="match status" value="1"/>
</dbReference>
<sequence length="257" mass="29392">MLFTNDVGLVAEAKEAGIDRIVVDLEKSGKQERQQGYHLEINTHTIDDIKRIKDTFPSVNVLCRINPFHENSHKEIEHVIDAGSDVIMLPMFKKTEEVRSFIDCVNGKAVTSILVETKEAVEISDELKVLNIDEVYVGLNDLSISLCLNFAYEVCLKGILDRLRNIFSDKDFGFGGITVLEKGRPLRTKSIMKEMARLKCNKVIMRRAFKHDIAACNMSIEIQKIRSYYNQLQYRDEKMITSDHLSLKEEIKGIIKP</sequence>
<dbReference type="EMBL" id="LACI01002428">
    <property type="protein sequence ID" value="KJU82080.1"/>
    <property type="molecule type" value="Genomic_DNA"/>
</dbReference>
<dbReference type="GO" id="GO:0016829">
    <property type="term" value="F:lyase activity"/>
    <property type="evidence" value="ECO:0007669"/>
    <property type="project" value="UniProtKB-KW"/>
</dbReference>
<dbReference type="InterPro" id="IPR005000">
    <property type="entry name" value="Aldolase/citrate-lyase_domain"/>
</dbReference>
<dbReference type="AlphaFoldDB" id="A0A0F3GJG8"/>
<keyword evidence="4" id="KW-1185">Reference proteome</keyword>
<gene>
    <name evidence="3" type="ORF">MBAV_005735</name>
</gene>
<name>A0A0F3GJG8_9BACT</name>
<evidence type="ECO:0000259" key="2">
    <source>
        <dbReference type="Pfam" id="PF03328"/>
    </source>
</evidence>
<evidence type="ECO:0000313" key="3">
    <source>
        <dbReference type="EMBL" id="KJU82080.1"/>
    </source>
</evidence>
<dbReference type="SUPFAM" id="SSF51621">
    <property type="entry name" value="Phosphoenolpyruvate/pyruvate domain"/>
    <property type="match status" value="1"/>
</dbReference>
<dbReference type="Proteomes" id="UP000033423">
    <property type="component" value="Unassembled WGS sequence"/>
</dbReference>
<dbReference type="Gene3D" id="3.20.20.60">
    <property type="entry name" value="Phosphoenolpyruvate-binding domains"/>
    <property type="match status" value="1"/>
</dbReference>
<protein>
    <submittedName>
        <fullName evidence="3">HpcH/HpaI aldolase</fullName>
        <ecNumber evidence="3">4.1.-.-</ecNumber>
    </submittedName>
</protein>
<comment type="caution">
    <text evidence="3">The sequence shown here is derived from an EMBL/GenBank/DDBJ whole genome shotgun (WGS) entry which is preliminary data.</text>
</comment>
<evidence type="ECO:0000256" key="1">
    <source>
        <dbReference type="ARBA" id="ARBA00022723"/>
    </source>
</evidence>
<evidence type="ECO:0000313" key="4">
    <source>
        <dbReference type="Proteomes" id="UP000033423"/>
    </source>
</evidence>
<accession>A0A0F3GJG8</accession>